<dbReference type="EMBL" id="BACD03000058">
    <property type="protein sequence ID" value="GAO52028.1"/>
    <property type="molecule type" value="Genomic_DNA"/>
</dbReference>
<evidence type="ECO:0000256" key="1">
    <source>
        <dbReference type="SAM" id="MobiDB-lite"/>
    </source>
</evidence>
<dbReference type="InterPro" id="IPR029058">
    <property type="entry name" value="AB_hydrolase_fold"/>
</dbReference>
<dbReference type="AlphaFoldDB" id="A0A0E9NQF5"/>
<dbReference type="Gene3D" id="3.40.50.1820">
    <property type="entry name" value="alpha/beta hydrolase"/>
    <property type="match status" value="1"/>
</dbReference>
<sequence length="688" mass="76448">MVSTDSLRKLFPRVRRGKTTGKSLDAGVEDITLSPDGAEAESIFEESDRVRSQRSSLDRDHKPPRRTESVISPLSDSHSAKTSQKRMNSGTSSPLAFSDDEEGEDDVMRHHQSLSYWNLQPLAVENHSRWSFGMPDYGEDSNGPHSPMSDSSSERNSRNISGAGDEAPVDPWSVPPHEESDPERYEPDILEIIPGKRVNTRLKALKESLNGLVPGAGLLQRNSYNPYSELRGDVVVLGGYRGSRLRDAQADRRVWVPMGEALLGPKKHNGVDIGIGLHEEDEDEEERRIHPEGTIDHIGPVDMSRRLLRKLRRQEKKGHIRVHEWGYDWRLSSLRSAKKLIAFLESLPCNNRYGSYPQGATVICHSMGGLVTHYAVQTRPELFAGVLYCGTPFSHCINILGPLRHGDVVLNNKSLLRASVNFSFRSSYVFLPENGRCFVDKSGEEEKEIRVNFFDWRTWAYYGLAPSVNMSHRRQDIDNFHCDMNPAACECHPPLDGERNNFDGPESSESNVTTSTTNVSALAPSNAAAKMTGEGFAPEMGGRSSDDDVRAPPCSHILAETVPYLKRTLEETHEFLKVVRSYNPENASRYPPFAILYSKALPTVIGTRVDGERGILEGNFSDYIYARGDGVVTAKSSQMPKGFKPVERVLSDRGHVGLLGDLPGIGKALVALQDARKKHPIERGSIGV</sequence>
<name>A0A0E9NQF5_SAICN</name>
<feature type="region of interest" description="Disordered" evidence="1">
    <location>
        <begin position="135"/>
        <end position="188"/>
    </location>
</feature>
<evidence type="ECO:0000313" key="3">
    <source>
        <dbReference type="Proteomes" id="UP000033140"/>
    </source>
</evidence>
<proteinExistence type="predicted"/>
<feature type="compositionally biased region" description="Basic and acidic residues" evidence="1">
    <location>
        <begin position="176"/>
        <end position="187"/>
    </location>
</feature>
<reference evidence="2 3" key="1">
    <citation type="journal article" date="2011" name="J. Gen. Appl. Microbiol.">
        <title>Draft genome sequencing of the enigmatic yeast Saitoella complicata.</title>
        <authorList>
            <person name="Nishida H."/>
            <person name="Hamamoto M."/>
            <person name="Sugiyama J."/>
        </authorList>
    </citation>
    <scope>NUCLEOTIDE SEQUENCE [LARGE SCALE GENOMIC DNA]</scope>
    <source>
        <strain evidence="2 3">NRRL Y-17804</strain>
    </source>
</reference>
<protein>
    <submittedName>
        <fullName evidence="2">Uncharacterized protein</fullName>
    </submittedName>
</protein>
<feature type="compositionally biased region" description="Basic and acidic residues" evidence="1">
    <location>
        <begin position="46"/>
        <end position="68"/>
    </location>
</feature>
<keyword evidence="3" id="KW-1185">Reference proteome</keyword>
<dbReference type="SUPFAM" id="SSF53474">
    <property type="entry name" value="alpha/beta-Hydrolases"/>
    <property type="match status" value="1"/>
</dbReference>
<dbReference type="Proteomes" id="UP000033140">
    <property type="component" value="Unassembled WGS sequence"/>
</dbReference>
<comment type="caution">
    <text evidence="2">The sequence shown here is derived from an EMBL/GenBank/DDBJ whole genome shotgun (WGS) entry which is preliminary data.</text>
</comment>
<feature type="compositionally biased region" description="Polar residues" evidence="1">
    <location>
        <begin position="69"/>
        <end position="95"/>
    </location>
</feature>
<organism evidence="2 3">
    <name type="scientific">Saitoella complicata (strain BCRC 22490 / CBS 7301 / JCM 7358 / NBRC 10748 / NRRL Y-17804)</name>
    <dbReference type="NCBI Taxonomy" id="698492"/>
    <lineage>
        <taxon>Eukaryota</taxon>
        <taxon>Fungi</taxon>
        <taxon>Dikarya</taxon>
        <taxon>Ascomycota</taxon>
        <taxon>Taphrinomycotina</taxon>
        <taxon>Taphrinomycotina incertae sedis</taxon>
        <taxon>Saitoella</taxon>
    </lineage>
</organism>
<reference evidence="2 3" key="2">
    <citation type="journal article" date="2014" name="J. Gen. Appl. Microbiol.">
        <title>The early diverging ascomycetous budding yeast Saitoella complicata has three histone deacetylases belonging to the Clr6, Hos2, and Rpd3 lineages.</title>
        <authorList>
            <person name="Nishida H."/>
            <person name="Matsumoto T."/>
            <person name="Kondo S."/>
            <person name="Hamamoto M."/>
            <person name="Yoshikawa H."/>
        </authorList>
    </citation>
    <scope>NUCLEOTIDE SEQUENCE [LARGE SCALE GENOMIC DNA]</scope>
    <source>
        <strain evidence="2 3">NRRL Y-17804</strain>
    </source>
</reference>
<dbReference type="PANTHER" id="PTHR11440">
    <property type="entry name" value="LECITHIN-CHOLESTEROL ACYLTRANSFERASE-RELATED"/>
    <property type="match status" value="1"/>
</dbReference>
<reference evidence="2 3" key="3">
    <citation type="journal article" date="2015" name="Genome Announc.">
        <title>Draft Genome Sequence of the Archiascomycetous Yeast Saitoella complicata.</title>
        <authorList>
            <person name="Yamauchi K."/>
            <person name="Kondo S."/>
            <person name="Hamamoto M."/>
            <person name="Takahashi Y."/>
            <person name="Ogura Y."/>
            <person name="Hayashi T."/>
            <person name="Nishida H."/>
        </authorList>
    </citation>
    <scope>NUCLEOTIDE SEQUENCE [LARGE SCALE GENOMIC DNA]</scope>
    <source>
        <strain evidence="2 3">NRRL Y-17804</strain>
    </source>
</reference>
<feature type="region of interest" description="Disordered" evidence="1">
    <location>
        <begin position="1"/>
        <end position="106"/>
    </location>
</feature>
<dbReference type="OMA" id="VFAGTPW"/>
<evidence type="ECO:0000313" key="2">
    <source>
        <dbReference type="EMBL" id="GAO52028.1"/>
    </source>
</evidence>
<feature type="compositionally biased region" description="Basic residues" evidence="1">
    <location>
        <begin position="10"/>
        <end position="19"/>
    </location>
</feature>
<accession>A0A0E9NQF5</accession>
<gene>
    <name evidence="2" type="ORF">G7K_6116-t1</name>
</gene>